<reference evidence="2" key="1">
    <citation type="submission" date="2024-05" db="EMBL/GenBank/DDBJ databases">
        <title>30 novel species of actinomycetes from the DSMZ collection.</title>
        <authorList>
            <person name="Nouioui I."/>
        </authorList>
    </citation>
    <scope>NUCLEOTIDE SEQUENCE</scope>
    <source>
        <strain evidence="2">DSM 3412</strain>
    </source>
</reference>
<gene>
    <name evidence="2" type="ORF">RM704_39645</name>
</gene>
<keyword evidence="1" id="KW-0472">Membrane</keyword>
<feature type="transmembrane region" description="Helical" evidence="1">
    <location>
        <begin position="47"/>
        <end position="66"/>
    </location>
</feature>
<organism evidence="2 3">
    <name type="scientific">Streptomyces gottesmaniae</name>
    <dbReference type="NCBI Taxonomy" id="3075518"/>
    <lineage>
        <taxon>Bacteria</taxon>
        <taxon>Bacillati</taxon>
        <taxon>Actinomycetota</taxon>
        <taxon>Actinomycetes</taxon>
        <taxon>Kitasatosporales</taxon>
        <taxon>Streptomycetaceae</taxon>
        <taxon>Streptomyces</taxon>
    </lineage>
</organism>
<dbReference type="Proteomes" id="UP001180737">
    <property type="component" value="Unassembled WGS sequence"/>
</dbReference>
<dbReference type="RefSeq" id="WP_157856851.1">
    <property type="nucleotide sequence ID" value="NZ_JAVRFJ010000052.1"/>
</dbReference>
<proteinExistence type="predicted"/>
<keyword evidence="3" id="KW-1185">Reference proteome</keyword>
<accession>A0ABU2ZA67</accession>
<evidence type="ECO:0000313" key="3">
    <source>
        <dbReference type="Proteomes" id="UP001180737"/>
    </source>
</evidence>
<name>A0ABU2ZA67_9ACTN</name>
<sequence length="162" mass="17743">MRRRMIRLLSSKWGKLYAACLLSAAALWVWSAVRTFASLGQDDATADRLSVTALSVALTGHLFLGLHERHLRYRRGEAEALDARYVLDSLRSLRTSANGMIAVVLITVGLMAWAYVWGVVRGLGWDVPGVPEADDGGLILASGTLSCAIGAVFAWTHFKERR</sequence>
<protein>
    <submittedName>
        <fullName evidence="2">Uncharacterized protein</fullName>
    </submittedName>
</protein>
<feature type="transmembrane region" description="Helical" evidence="1">
    <location>
        <begin position="138"/>
        <end position="158"/>
    </location>
</feature>
<evidence type="ECO:0000256" key="1">
    <source>
        <dbReference type="SAM" id="Phobius"/>
    </source>
</evidence>
<dbReference type="EMBL" id="JAVRFJ010000052">
    <property type="protein sequence ID" value="MDT0573489.1"/>
    <property type="molecule type" value="Genomic_DNA"/>
</dbReference>
<keyword evidence="1" id="KW-0812">Transmembrane</keyword>
<feature type="transmembrane region" description="Helical" evidence="1">
    <location>
        <begin position="99"/>
        <end position="118"/>
    </location>
</feature>
<comment type="caution">
    <text evidence="2">The sequence shown here is derived from an EMBL/GenBank/DDBJ whole genome shotgun (WGS) entry which is preliminary data.</text>
</comment>
<evidence type="ECO:0000313" key="2">
    <source>
        <dbReference type="EMBL" id="MDT0573489.1"/>
    </source>
</evidence>
<keyword evidence="1" id="KW-1133">Transmembrane helix</keyword>